<dbReference type="NCBIfam" id="NF005451">
    <property type="entry name" value="PRK07044.1"/>
    <property type="match status" value="1"/>
</dbReference>
<evidence type="ECO:0000313" key="3">
    <source>
        <dbReference type="EMBL" id="AOZ08531.1"/>
    </source>
</evidence>
<comment type="similarity">
    <text evidence="1">Belongs to the aldolase class II family.</text>
</comment>
<reference evidence="3 4" key="1">
    <citation type="submission" date="2016-10" db="EMBL/GenBank/DDBJ databases">
        <title>Complete genome sequences of three Cupriavidus strains isolated from various Malaysian environments.</title>
        <authorList>
            <person name="Abdullah A.A.-A."/>
            <person name="Shafie N.A.H."/>
            <person name="Lau N.S."/>
        </authorList>
    </citation>
    <scope>NUCLEOTIDE SEQUENCE [LARGE SCALE GENOMIC DNA]</scope>
    <source>
        <strain evidence="3 4">USMAA1020</strain>
    </source>
</reference>
<dbReference type="Gene3D" id="3.40.225.10">
    <property type="entry name" value="Class II aldolase/adducin N-terminal domain"/>
    <property type="match status" value="1"/>
</dbReference>
<accession>A0ABN4TQJ4</accession>
<evidence type="ECO:0000259" key="2">
    <source>
        <dbReference type="SMART" id="SM01007"/>
    </source>
</evidence>
<name>A0ABN4TQJ4_9BURK</name>
<proteinExistence type="inferred from homology"/>
<keyword evidence="4" id="KW-1185">Reference proteome</keyword>
<dbReference type="PANTHER" id="PTHR10672:SF3">
    <property type="entry name" value="PROTEIN HU-LI TAI SHAO"/>
    <property type="match status" value="1"/>
</dbReference>
<dbReference type="RefSeq" id="WP_071017182.1">
    <property type="nucleotide sequence ID" value="NZ_CP017755.1"/>
</dbReference>
<dbReference type="Proteomes" id="UP000177515">
    <property type="component" value="Chromosome 2"/>
</dbReference>
<dbReference type="SUPFAM" id="SSF53639">
    <property type="entry name" value="AraD/HMP-PK domain-like"/>
    <property type="match status" value="1"/>
</dbReference>
<dbReference type="SMART" id="SM01007">
    <property type="entry name" value="Aldolase_II"/>
    <property type="match status" value="1"/>
</dbReference>
<feature type="domain" description="Class II aldolase/adducin N-terminal" evidence="2">
    <location>
        <begin position="27"/>
        <end position="207"/>
    </location>
</feature>
<dbReference type="InterPro" id="IPR036409">
    <property type="entry name" value="Aldolase_II/adducin_N_sf"/>
</dbReference>
<dbReference type="PANTHER" id="PTHR10672">
    <property type="entry name" value="ADDUCIN"/>
    <property type="match status" value="1"/>
</dbReference>
<gene>
    <name evidence="3" type="ORF">BKK80_21520</name>
</gene>
<evidence type="ECO:0000256" key="1">
    <source>
        <dbReference type="ARBA" id="ARBA00037961"/>
    </source>
</evidence>
<dbReference type="Pfam" id="PF00596">
    <property type="entry name" value="Aldolase_II"/>
    <property type="match status" value="1"/>
</dbReference>
<dbReference type="InterPro" id="IPR051017">
    <property type="entry name" value="Aldolase-II_Adducin_sf"/>
</dbReference>
<dbReference type="InterPro" id="IPR001303">
    <property type="entry name" value="Aldolase_II/adducin_N"/>
</dbReference>
<organism evidence="3 4">
    <name type="scientific">Cupriavidus malaysiensis</name>
    <dbReference type="NCBI Taxonomy" id="367825"/>
    <lineage>
        <taxon>Bacteria</taxon>
        <taxon>Pseudomonadati</taxon>
        <taxon>Pseudomonadota</taxon>
        <taxon>Betaproteobacteria</taxon>
        <taxon>Burkholderiales</taxon>
        <taxon>Burkholderiaceae</taxon>
        <taxon>Cupriavidus</taxon>
    </lineage>
</organism>
<evidence type="ECO:0000313" key="4">
    <source>
        <dbReference type="Proteomes" id="UP000177515"/>
    </source>
</evidence>
<sequence length="260" mass="28471">MAQMQRVETGKDSVKQRVSDAEWQTRVDLAAAYRLVAHFGWDDLIFTHISARVPDAPDQFLINPYGMLFDEITASSLVKVDHHGAPVLETPYDVNPAGFIIHSAVHEARPEIGCVMHTHTPHGVAVSAQKEGLLAISQQAMFARMGLAYHDYEGVALREDEKARLVADLGRGKQMILRNHGLLTCGRSVADAFLTMYTLESACRIQILAQSGGSTLTTVPESASADVGEQARQATKGKGSGLAWPGLLRRLDRIQPDFRN</sequence>
<protein>
    <submittedName>
        <fullName evidence="3">Class II aldolase</fullName>
    </submittedName>
</protein>
<dbReference type="EMBL" id="CP017755">
    <property type="protein sequence ID" value="AOZ08531.1"/>
    <property type="molecule type" value="Genomic_DNA"/>
</dbReference>